<dbReference type="STRING" id="660025.F9FYN1"/>
<comment type="caution">
    <text evidence="4">The sequence shown here is derived from an EMBL/GenBank/DDBJ whole genome shotgun (WGS) entry which is preliminary data.</text>
</comment>
<dbReference type="InterPro" id="IPR020904">
    <property type="entry name" value="Sc_DH/Rdtase_CS"/>
</dbReference>
<organism evidence="4">
    <name type="scientific">Fusarium oxysporum (strain Fo5176)</name>
    <name type="common">Fusarium vascular wilt</name>
    <dbReference type="NCBI Taxonomy" id="660025"/>
    <lineage>
        <taxon>Eukaryota</taxon>
        <taxon>Fungi</taxon>
        <taxon>Dikarya</taxon>
        <taxon>Ascomycota</taxon>
        <taxon>Pezizomycotina</taxon>
        <taxon>Sordariomycetes</taxon>
        <taxon>Hypocreomycetidae</taxon>
        <taxon>Hypocreales</taxon>
        <taxon>Nectriaceae</taxon>
        <taxon>Fusarium</taxon>
        <taxon>Fusarium oxysporum species complex</taxon>
    </lineage>
</organism>
<accession>F9FYN1</accession>
<evidence type="ECO:0000256" key="1">
    <source>
        <dbReference type="ARBA" id="ARBA00006484"/>
    </source>
</evidence>
<dbReference type="GO" id="GO:0016614">
    <property type="term" value="F:oxidoreductase activity, acting on CH-OH group of donors"/>
    <property type="evidence" value="ECO:0007669"/>
    <property type="project" value="UniProtKB-ARBA"/>
</dbReference>
<evidence type="ECO:0000313" key="4">
    <source>
        <dbReference type="EMBL" id="EGU77978.1"/>
    </source>
</evidence>
<keyword evidence="3" id="KW-0560">Oxidoreductase</keyword>
<keyword evidence="2" id="KW-0521">NADP</keyword>
<dbReference type="EMBL" id="AFQF01002892">
    <property type="protein sequence ID" value="EGU77978.1"/>
    <property type="molecule type" value="Genomic_DNA"/>
</dbReference>
<dbReference type="Pfam" id="PF13561">
    <property type="entry name" value="adh_short_C2"/>
    <property type="match status" value="1"/>
</dbReference>
<dbReference type="PANTHER" id="PTHR48107">
    <property type="entry name" value="NADPH-DEPENDENT ALDEHYDE REDUCTASE-LIKE PROTEIN, CHLOROPLASTIC-RELATED"/>
    <property type="match status" value="1"/>
</dbReference>
<dbReference type="PRINTS" id="PR00080">
    <property type="entry name" value="SDRFAMILY"/>
</dbReference>
<evidence type="ECO:0000256" key="3">
    <source>
        <dbReference type="ARBA" id="ARBA00023002"/>
    </source>
</evidence>
<name>F9FYN1_FUSOF</name>
<dbReference type="OrthoDB" id="47007at2759"/>
<dbReference type="SUPFAM" id="SSF51735">
    <property type="entry name" value="NAD(P)-binding Rossmann-fold domains"/>
    <property type="match status" value="1"/>
</dbReference>
<dbReference type="InterPro" id="IPR036291">
    <property type="entry name" value="NAD(P)-bd_dom_sf"/>
</dbReference>
<sequence length="353" mass="37999">MKDYPSFPVDNSHVFSLLVPSWTSEEEMVHRFFFLATVACLHQDARFASLQGVIYVKDSFVDDTQRILIQPANTGLERDLEPKPQKVHLPSEGEDIVYTPSGKLAGKKALITGGDSGIGRAVAILFAMEGATVAIVYLSPEEEDAQHTKTQVEKNGGQVVLIPSDLSLSINCKDVAKRAVEALGGIDILVNNAATRQEQGDICDISEEQWASTFRVNLDSYFHLTKYVLPHLSKGGVIINSASVDSYIGAPSRLDYATSKGAVVAFTRALSNQLVKKGIRVNAVAAGPVWTPLVATGVSEQSQQGHGLGNWTPMDRVGQPSEIATSYVFLASKESVFMSGQTLHPNGGIVVNG</sequence>
<reference evidence="4" key="1">
    <citation type="journal article" date="2012" name="Mol. Plant Microbe Interact.">
        <title>A highly conserved effector in Fusarium oxysporum is required for full virulence on Arabidopsis.</title>
        <authorList>
            <person name="Thatcher L.F."/>
            <person name="Gardiner D.M."/>
            <person name="Kazan K."/>
            <person name="Manners J."/>
        </authorList>
    </citation>
    <scope>NUCLEOTIDE SEQUENCE [LARGE SCALE GENOMIC DNA]</scope>
    <source>
        <strain evidence="4">Fo5176</strain>
    </source>
</reference>
<dbReference type="PROSITE" id="PS00061">
    <property type="entry name" value="ADH_SHORT"/>
    <property type="match status" value="1"/>
</dbReference>
<comment type="similarity">
    <text evidence="1">Belongs to the short-chain dehydrogenases/reductases (SDR) family.</text>
</comment>
<dbReference type="InterPro" id="IPR002347">
    <property type="entry name" value="SDR_fam"/>
</dbReference>
<dbReference type="FunFam" id="3.40.50.720:FF:000084">
    <property type="entry name" value="Short-chain dehydrogenase reductase"/>
    <property type="match status" value="1"/>
</dbReference>
<proteinExistence type="inferred from homology"/>
<evidence type="ECO:0008006" key="5">
    <source>
        <dbReference type="Google" id="ProtNLM"/>
    </source>
</evidence>
<dbReference type="PANTHER" id="PTHR48107:SF26">
    <property type="entry name" value="OXIDOREDUCTASE, SHORT-CHAIN DEHYDROGENASE_REDUCTASE FAMILY (AFU_ORTHOLOGUE AFUA_4G05870)"/>
    <property type="match status" value="1"/>
</dbReference>
<evidence type="ECO:0000256" key="2">
    <source>
        <dbReference type="ARBA" id="ARBA00022857"/>
    </source>
</evidence>
<dbReference type="Gene3D" id="3.40.50.720">
    <property type="entry name" value="NAD(P)-binding Rossmann-like Domain"/>
    <property type="match status" value="1"/>
</dbReference>
<dbReference type="PaxDb" id="5507-FOXG_15548P0"/>
<dbReference type="AlphaFoldDB" id="F9FYN1"/>
<dbReference type="PRINTS" id="PR00081">
    <property type="entry name" value="GDHRDH"/>
</dbReference>
<protein>
    <recommendedName>
        <fullName evidence="5">Oxidoreductase</fullName>
    </recommendedName>
</protein>
<gene>
    <name evidence="4" type="ORF">FOXB_11513</name>
</gene>